<comment type="caution">
    <text evidence="1">The sequence shown here is derived from an EMBL/GenBank/DDBJ whole genome shotgun (WGS) entry which is preliminary data.</text>
</comment>
<dbReference type="AlphaFoldDB" id="A0AAD9NN54"/>
<accession>A0AAD9NN54</accession>
<proteinExistence type="predicted"/>
<organism evidence="1 2">
    <name type="scientific">Ridgeia piscesae</name>
    <name type="common">Tubeworm</name>
    <dbReference type="NCBI Taxonomy" id="27915"/>
    <lineage>
        <taxon>Eukaryota</taxon>
        <taxon>Metazoa</taxon>
        <taxon>Spiralia</taxon>
        <taxon>Lophotrochozoa</taxon>
        <taxon>Annelida</taxon>
        <taxon>Polychaeta</taxon>
        <taxon>Sedentaria</taxon>
        <taxon>Canalipalpata</taxon>
        <taxon>Sabellida</taxon>
        <taxon>Siboglinidae</taxon>
        <taxon>Ridgeia</taxon>
    </lineage>
</organism>
<gene>
    <name evidence="1" type="ORF">NP493_797g01051</name>
</gene>
<name>A0AAD9NN54_RIDPI</name>
<protein>
    <submittedName>
        <fullName evidence="1">Uncharacterized protein</fullName>
    </submittedName>
</protein>
<keyword evidence="2" id="KW-1185">Reference proteome</keyword>
<evidence type="ECO:0000313" key="2">
    <source>
        <dbReference type="Proteomes" id="UP001209878"/>
    </source>
</evidence>
<dbReference type="Proteomes" id="UP001209878">
    <property type="component" value="Unassembled WGS sequence"/>
</dbReference>
<reference evidence="1" key="1">
    <citation type="journal article" date="2023" name="Mol. Biol. Evol.">
        <title>Third-Generation Sequencing Reveals the Adaptive Role of the Epigenome in Three Deep-Sea Polychaetes.</title>
        <authorList>
            <person name="Perez M."/>
            <person name="Aroh O."/>
            <person name="Sun Y."/>
            <person name="Lan Y."/>
            <person name="Juniper S.K."/>
            <person name="Young C.R."/>
            <person name="Angers B."/>
            <person name="Qian P.Y."/>
        </authorList>
    </citation>
    <scope>NUCLEOTIDE SEQUENCE</scope>
    <source>
        <strain evidence="1">R07B-5</strain>
    </source>
</reference>
<sequence length="85" mass="9558">MTSTKSQNDIHKVTKSQNDIHKHLELPDTLCTQECLLSSTDVHTCTCTGILARPSKPPVLQQSTGSHHTPHYRQNVDIYKANIYT</sequence>
<dbReference type="EMBL" id="JAODUO010000796">
    <property type="protein sequence ID" value="KAK2174536.1"/>
    <property type="molecule type" value="Genomic_DNA"/>
</dbReference>
<evidence type="ECO:0000313" key="1">
    <source>
        <dbReference type="EMBL" id="KAK2174536.1"/>
    </source>
</evidence>